<dbReference type="SMART" id="SM00470">
    <property type="entry name" value="ParB"/>
    <property type="match status" value="1"/>
</dbReference>
<dbReference type="RefSeq" id="WP_419029381.1">
    <property type="nucleotide sequence ID" value="NZ_CACRUQ010000021.1"/>
</dbReference>
<organism evidence="2">
    <name type="scientific">[Ruminococcus] torques</name>
    <dbReference type="NCBI Taxonomy" id="33039"/>
    <lineage>
        <taxon>Bacteria</taxon>
        <taxon>Bacillati</taxon>
        <taxon>Bacillota</taxon>
        <taxon>Clostridia</taxon>
        <taxon>Lachnospirales</taxon>
        <taxon>Lachnospiraceae</taxon>
        <taxon>Mediterraneibacter</taxon>
    </lineage>
</organism>
<dbReference type="PANTHER" id="PTHR33375">
    <property type="entry name" value="CHROMOSOME-PARTITIONING PROTEIN PARB-RELATED"/>
    <property type="match status" value="1"/>
</dbReference>
<dbReference type="Gene3D" id="1.10.10.2830">
    <property type="match status" value="1"/>
</dbReference>
<evidence type="ECO:0000313" key="2">
    <source>
        <dbReference type="EMBL" id="VYU38067.1"/>
    </source>
</evidence>
<dbReference type="InterPro" id="IPR036086">
    <property type="entry name" value="ParB/Sulfiredoxin_sf"/>
</dbReference>
<dbReference type="EMBL" id="CACRUQ010000021">
    <property type="protein sequence ID" value="VYU38067.1"/>
    <property type="molecule type" value="Genomic_DNA"/>
</dbReference>
<name>A0A6N3EKC9_9FIRM</name>
<evidence type="ECO:0000259" key="1">
    <source>
        <dbReference type="SMART" id="SM00470"/>
    </source>
</evidence>
<feature type="domain" description="ParB-like N-terminal" evidence="1">
    <location>
        <begin position="24"/>
        <end position="121"/>
    </location>
</feature>
<dbReference type="PANTHER" id="PTHR33375:SF1">
    <property type="entry name" value="CHROMOSOME-PARTITIONING PROTEIN PARB-RELATED"/>
    <property type="match status" value="1"/>
</dbReference>
<protein>
    <submittedName>
        <fullName evidence="2">Nucleoid occlusion protein</fullName>
    </submittedName>
</protein>
<dbReference type="AlphaFoldDB" id="A0A6N3EKC9"/>
<dbReference type="Gene3D" id="3.90.1530.30">
    <property type="match status" value="1"/>
</dbReference>
<dbReference type="InterPro" id="IPR003115">
    <property type="entry name" value="ParB_N"/>
</dbReference>
<reference evidence="2" key="1">
    <citation type="submission" date="2019-11" db="EMBL/GenBank/DDBJ databases">
        <authorList>
            <person name="Feng L."/>
        </authorList>
    </citation>
    <scope>NUCLEOTIDE SEQUENCE</scope>
    <source>
        <strain evidence="2">RtorquesLFYP15</strain>
    </source>
</reference>
<dbReference type="SUPFAM" id="SSF110849">
    <property type="entry name" value="ParB/Sulfiredoxin"/>
    <property type="match status" value="1"/>
</dbReference>
<accession>A0A6N3EKC9</accession>
<gene>
    <name evidence="2" type="primary">noc</name>
    <name evidence="2" type="ORF">RTLFYP15_02243</name>
</gene>
<dbReference type="InterPro" id="IPR050336">
    <property type="entry name" value="Chromosome_partition/occlusion"/>
</dbReference>
<sequence>MAKISNVFSKEEVKKSVHPKRITKWIHYTKLVRNEKQYCDAKDKEEIEGLADIIEADGMVLQDLLVKKLDADEYKIIAGHKRHAACKLLVEERGKKEFEFLPCFEQNISDIQAEFQIYSSNCHHEETPYEIMHKLERMQYLINNYPEEFPEIQGGRMVDRLAKKYNLSKSTVGEYLTISKNLGDTAMDEFQKGEIDKSAAVTLASMPEENQNQALSQGRKTDKELKAYKKEVLEPTSNEILTAYDELDIREIDCPDRKETCKKLIERYGKSHLGQTSDTINISCTPKTITINGKEITWNRFVKLIEKVIPAYQVEVQAKKEKKKLYFEKRELQVSYETYDRLISGQQRCILVKDDTYQEAELVDIYAIGSDGSETEAIEFTITYINKQDSGIEKGYSILNLEMIPIFC</sequence>
<proteinExistence type="predicted"/>
<dbReference type="GO" id="GO:0005694">
    <property type="term" value="C:chromosome"/>
    <property type="evidence" value="ECO:0007669"/>
    <property type="project" value="TreeGrafter"/>
</dbReference>
<dbReference type="Pfam" id="PF02195">
    <property type="entry name" value="ParB_N"/>
    <property type="match status" value="1"/>
</dbReference>
<dbReference type="GO" id="GO:0007059">
    <property type="term" value="P:chromosome segregation"/>
    <property type="evidence" value="ECO:0007669"/>
    <property type="project" value="TreeGrafter"/>
</dbReference>